<reference evidence="1 4" key="3">
    <citation type="submission" date="2024-06" db="EMBL/GenBank/DDBJ databases">
        <title>Draft genome sequence of Helicobacter trogontum NHP16-4001.</title>
        <authorList>
            <person name="Rimbara E."/>
            <person name="Suzuki M."/>
        </authorList>
    </citation>
    <scope>NUCLEOTIDE SEQUENCE [LARGE SCALE GENOMIC DNA]</scope>
    <source>
        <strain evidence="1 4">NHP16-4001</strain>
    </source>
</reference>
<dbReference type="EMBL" id="JRPK02000001">
    <property type="protein sequence ID" value="TLD99643.1"/>
    <property type="molecule type" value="Genomic_DNA"/>
</dbReference>
<sequence>MIESGFLSVGEKFYLKNTDFVATLGEDGKLRFGDLVCDIHILAAKLKNTKASRLNGFMQWQIMREDNKVFLNEARNLCWENLFRN</sequence>
<protein>
    <submittedName>
        <fullName evidence="2">Uncharacterized protein</fullName>
    </submittedName>
</protein>
<proteinExistence type="predicted"/>
<dbReference type="Proteomes" id="UP000029861">
    <property type="component" value="Unassembled WGS sequence"/>
</dbReference>
<evidence type="ECO:0000313" key="3">
    <source>
        <dbReference type="Proteomes" id="UP000029861"/>
    </source>
</evidence>
<gene>
    <name evidence="2" type="ORF">LS80_000065</name>
    <name evidence="1" type="ORF">NHP164001_00120</name>
</gene>
<comment type="caution">
    <text evidence="2">The sequence shown here is derived from an EMBL/GenBank/DDBJ whole genome shotgun (WGS) entry which is preliminary data.</text>
</comment>
<reference evidence="2" key="2">
    <citation type="submission" date="2018-04" db="EMBL/GenBank/DDBJ databases">
        <authorList>
            <person name="Sheh A."/>
            <person name="Shen Z."/>
            <person name="Mannion A.J."/>
            <person name="Fox J.G."/>
        </authorList>
    </citation>
    <scope>NUCLEOTIDE SEQUENCE</scope>
    <source>
        <strain evidence="2">ATCC 49310</strain>
    </source>
</reference>
<evidence type="ECO:0000313" key="1">
    <source>
        <dbReference type="EMBL" id="GAB0171999.1"/>
    </source>
</evidence>
<dbReference type="Proteomes" id="UP001562457">
    <property type="component" value="Unassembled WGS sequence"/>
</dbReference>
<dbReference type="EMBL" id="BAAFHN010000001">
    <property type="protein sequence ID" value="GAB0171999.1"/>
    <property type="molecule type" value="Genomic_DNA"/>
</dbReference>
<evidence type="ECO:0000313" key="2">
    <source>
        <dbReference type="EMBL" id="TLD99643.1"/>
    </source>
</evidence>
<organism evidence="2 3">
    <name type="scientific">Helicobacter trogontum</name>
    <dbReference type="NCBI Taxonomy" id="50960"/>
    <lineage>
        <taxon>Bacteria</taxon>
        <taxon>Pseudomonadati</taxon>
        <taxon>Campylobacterota</taxon>
        <taxon>Epsilonproteobacteria</taxon>
        <taxon>Campylobacterales</taxon>
        <taxon>Helicobacteraceae</taxon>
        <taxon>Helicobacter</taxon>
    </lineage>
</organism>
<keyword evidence="4" id="KW-1185">Reference proteome</keyword>
<accession>A0A4U8THV7</accession>
<evidence type="ECO:0000313" key="4">
    <source>
        <dbReference type="Proteomes" id="UP001562457"/>
    </source>
</evidence>
<reference evidence="2 3" key="1">
    <citation type="journal article" date="2014" name="Genome Announc.">
        <title>Draft genome sequences of eight enterohepatic helicobacter species isolated from both laboratory and wild rodents.</title>
        <authorList>
            <person name="Sheh A."/>
            <person name="Shen Z."/>
            <person name="Fox J.G."/>
        </authorList>
    </citation>
    <scope>NUCLEOTIDE SEQUENCE [LARGE SCALE GENOMIC DNA]</scope>
    <source>
        <strain evidence="2 3">ATCC 49310</strain>
    </source>
</reference>
<dbReference type="AlphaFoldDB" id="A0A4U8THV7"/>
<name>A0A4U8THV7_9HELI</name>